<sequence>MLMLSGRDRRFDTGSNLPQLALIRLAVHDEEKYGQHQDNALQTDKQEKMCSMGKQTVETSGKGWKGKTGSLPGQQEMMGGANKEIAYASQHNDEASKPTFLFRLHSSSSPLGSKKSSGSLT</sequence>
<protein>
    <submittedName>
        <fullName evidence="2">Uncharacterized protein</fullName>
    </submittedName>
</protein>
<proteinExistence type="predicted"/>
<organism evidence="2 3">
    <name type="scientific">Xylanibacillus composti</name>
    <dbReference type="NCBI Taxonomy" id="1572762"/>
    <lineage>
        <taxon>Bacteria</taxon>
        <taxon>Bacillati</taxon>
        <taxon>Bacillota</taxon>
        <taxon>Bacilli</taxon>
        <taxon>Bacillales</taxon>
        <taxon>Paenibacillaceae</taxon>
        <taxon>Xylanibacillus</taxon>
    </lineage>
</organism>
<name>A0A8J4H2D3_9BACL</name>
<reference evidence="2" key="1">
    <citation type="submission" date="2021-04" db="EMBL/GenBank/DDBJ databases">
        <title>Draft genome sequence of Xylanibacillus composti strain K13.</title>
        <authorList>
            <person name="Uke A."/>
            <person name="Chhe C."/>
            <person name="Baramee S."/>
            <person name="Kosugi A."/>
        </authorList>
    </citation>
    <scope>NUCLEOTIDE SEQUENCE</scope>
    <source>
        <strain evidence="2">K13</strain>
    </source>
</reference>
<dbReference type="AlphaFoldDB" id="A0A8J4H2D3"/>
<feature type="region of interest" description="Disordered" evidence="1">
    <location>
        <begin position="55"/>
        <end position="77"/>
    </location>
</feature>
<accession>A0A8J4H2D3</accession>
<feature type="compositionally biased region" description="Low complexity" evidence="1">
    <location>
        <begin position="59"/>
        <end position="70"/>
    </location>
</feature>
<keyword evidence="3" id="KW-1185">Reference proteome</keyword>
<evidence type="ECO:0000313" key="2">
    <source>
        <dbReference type="EMBL" id="GIQ68350.1"/>
    </source>
</evidence>
<feature type="compositionally biased region" description="Low complexity" evidence="1">
    <location>
        <begin position="106"/>
        <end position="121"/>
    </location>
</feature>
<dbReference type="EMBL" id="BOVK01000015">
    <property type="protein sequence ID" value="GIQ68350.1"/>
    <property type="molecule type" value="Genomic_DNA"/>
</dbReference>
<feature type="region of interest" description="Disordered" evidence="1">
    <location>
        <begin position="98"/>
        <end position="121"/>
    </location>
</feature>
<evidence type="ECO:0000256" key="1">
    <source>
        <dbReference type="SAM" id="MobiDB-lite"/>
    </source>
</evidence>
<comment type="caution">
    <text evidence="2">The sequence shown here is derived from an EMBL/GenBank/DDBJ whole genome shotgun (WGS) entry which is preliminary data.</text>
</comment>
<dbReference type="Proteomes" id="UP000677918">
    <property type="component" value="Unassembled WGS sequence"/>
</dbReference>
<gene>
    <name evidence="2" type="ORF">XYCOK13_11740</name>
</gene>
<evidence type="ECO:0000313" key="3">
    <source>
        <dbReference type="Proteomes" id="UP000677918"/>
    </source>
</evidence>